<accession>A0A8H5F2S0</accession>
<feature type="compositionally biased region" description="Low complexity" evidence="1">
    <location>
        <begin position="315"/>
        <end position="336"/>
    </location>
</feature>
<keyword evidence="3" id="KW-1185">Reference proteome</keyword>
<name>A0A8H5F2S0_9AGAR</name>
<feature type="compositionally biased region" description="Polar residues" evidence="1">
    <location>
        <begin position="118"/>
        <end position="144"/>
    </location>
</feature>
<feature type="compositionally biased region" description="Low complexity" evidence="1">
    <location>
        <begin position="205"/>
        <end position="220"/>
    </location>
</feature>
<proteinExistence type="predicted"/>
<reference evidence="2 3" key="1">
    <citation type="journal article" date="2020" name="ISME J.">
        <title>Uncovering the hidden diversity of litter-decomposition mechanisms in mushroom-forming fungi.</title>
        <authorList>
            <person name="Floudas D."/>
            <person name="Bentzer J."/>
            <person name="Ahren D."/>
            <person name="Johansson T."/>
            <person name="Persson P."/>
            <person name="Tunlid A."/>
        </authorList>
    </citation>
    <scope>NUCLEOTIDE SEQUENCE [LARGE SCALE GENOMIC DNA]</scope>
    <source>
        <strain evidence="2 3">CBS 101986</strain>
    </source>
</reference>
<feature type="region of interest" description="Disordered" evidence="1">
    <location>
        <begin position="1"/>
        <end position="336"/>
    </location>
</feature>
<evidence type="ECO:0000313" key="2">
    <source>
        <dbReference type="EMBL" id="KAF5321462.1"/>
    </source>
</evidence>
<dbReference type="Proteomes" id="UP000567179">
    <property type="component" value="Unassembled WGS sequence"/>
</dbReference>
<feature type="compositionally biased region" description="Polar residues" evidence="1">
    <location>
        <begin position="60"/>
        <end position="74"/>
    </location>
</feature>
<feature type="compositionally biased region" description="Low complexity" evidence="1">
    <location>
        <begin position="25"/>
        <end position="48"/>
    </location>
</feature>
<evidence type="ECO:0000313" key="3">
    <source>
        <dbReference type="Proteomes" id="UP000567179"/>
    </source>
</evidence>
<dbReference type="OrthoDB" id="5599613at2759"/>
<feature type="compositionally biased region" description="Polar residues" evidence="1">
    <location>
        <begin position="292"/>
        <end position="309"/>
    </location>
</feature>
<protein>
    <submittedName>
        <fullName evidence="2">Uncharacterized protein</fullName>
    </submittedName>
</protein>
<comment type="caution">
    <text evidence="2">The sequence shown here is derived from an EMBL/GenBank/DDBJ whole genome shotgun (WGS) entry which is preliminary data.</text>
</comment>
<organism evidence="2 3">
    <name type="scientific">Psilocybe cf. subviscida</name>
    <dbReference type="NCBI Taxonomy" id="2480587"/>
    <lineage>
        <taxon>Eukaryota</taxon>
        <taxon>Fungi</taxon>
        <taxon>Dikarya</taxon>
        <taxon>Basidiomycota</taxon>
        <taxon>Agaricomycotina</taxon>
        <taxon>Agaricomycetes</taxon>
        <taxon>Agaricomycetidae</taxon>
        <taxon>Agaricales</taxon>
        <taxon>Agaricineae</taxon>
        <taxon>Strophariaceae</taxon>
        <taxon>Psilocybe</taxon>
    </lineage>
</organism>
<feature type="compositionally biased region" description="Polar residues" evidence="1">
    <location>
        <begin position="81"/>
        <end position="93"/>
    </location>
</feature>
<sequence length="869" mass="95019">MVKNTKKSSVNHGKPITEFFKRAPKTPTSTPPSAARPSTSVKGPTTKAPAKEKTKAEATGNPSTSQDESNSPATPSKLAMTVSTPTSSQQGLSDQDDHSDVFLSAHSSSPASRKRTRSPSPELSHEASTSRSAAARGKSTSPIKPTTLPFKKKTRLTSPQADAESTIVPSSQSDEEDLSMESIPIRKTTRDDSADHVMSTEPDEASSNASVSLPSSPVLSEDQSSPGSDRQSMPPTPVALTQATKAARMIAEIRQKAYARESSSPEPAPLVFDADMTSSDDDEDLLPLQIIKPSNVSKPVVTTTTTRQSARLKGRSATPSPQRRTTRASSSRLSPPVIVKKPVPKASTNVPFEALLKERRLAVKKGVDEAALRLAEETADRIANEGAEEMKVDEDDDDADGWDLKGPVQDPKTFIEKLGMSRDPNSGLKLGLDEETRKTLFGAPKEKGALDILNDDLLVQEHDESVVKHAGVPFWLPCMNDADAMSTDETLCYPPTTSSPSLIVLDACLRRQDTALATKMLYCNFMLSVGPSERDSIASYLYDLGKYTISSITCQNMLTIQQFSLHLSIRKSSEKRHFTHFVNSGLVCSFGANPEILSCQDWEPAQVPRPSIDQSRRQISLQRLLSLMNCSSSIPQDDLADLIVLLLLIGMDSQSTPGFLLEIAQVIDRLGQFLSSDPSLQFTLCAKVVKAGTSYEAVNKDRLVSLLSGGSGPTRHIASFVAFAFVTDKDTLQPEIYSDTPPLADILAQLSERSKFTVDRDTDYVDLGFFVNMLAIAISDLRSYASRERGLSSQSWQGEKPKTELQRLHKALETMHSDIADTRATHLERSRTKGVIKGLTMTIYYQREFWIKHGAPERPKTLAQYFRKK</sequence>
<dbReference type="EMBL" id="JAACJJ010000028">
    <property type="protein sequence ID" value="KAF5321462.1"/>
    <property type="molecule type" value="Genomic_DNA"/>
</dbReference>
<evidence type="ECO:0000256" key="1">
    <source>
        <dbReference type="SAM" id="MobiDB-lite"/>
    </source>
</evidence>
<gene>
    <name evidence="2" type="ORF">D9619_001740</name>
</gene>
<dbReference type="AlphaFoldDB" id="A0A8H5F2S0"/>
<feature type="compositionally biased region" description="Polar residues" evidence="1">
    <location>
        <begin position="221"/>
        <end position="244"/>
    </location>
</feature>